<protein>
    <submittedName>
        <fullName evidence="4">Uncharacterized protein isoform X1</fullName>
    </submittedName>
</protein>
<keyword evidence="3" id="KW-1185">Reference proteome</keyword>
<evidence type="ECO:0000313" key="3">
    <source>
        <dbReference type="Proteomes" id="UP001652660"/>
    </source>
</evidence>
<feature type="compositionally biased region" description="Basic residues" evidence="2">
    <location>
        <begin position="31"/>
        <end position="44"/>
    </location>
</feature>
<dbReference type="OrthoDB" id="1921697at2759"/>
<feature type="compositionally biased region" description="Pro residues" evidence="2">
    <location>
        <begin position="15"/>
        <end position="24"/>
    </location>
</feature>
<dbReference type="PANTHER" id="PTHR35468:SF1">
    <property type="entry name" value="MYOSIN-LIKE PROTEIN"/>
    <property type="match status" value="1"/>
</dbReference>
<evidence type="ECO:0000313" key="4">
    <source>
        <dbReference type="RefSeq" id="XP_027100917.2"/>
    </source>
</evidence>
<feature type="region of interest" description="Disordered" evidence="2">
    <location>
        <begin position="1"/>
        <end position="48"/>
    </location>
</feature>
<reference evidence="3" key="1">
    <citation type="journal article" date="2025" name="Foods">
        <title>Unveiling the Microbial Signatures of Arabica Coffee Cherries: Insights into Ripeness Specific Diversity, Functional Traits, and Implications for Quality and Safety.</title>
        <authorList>
            <consortium name="RefSeq"/>
            <person name="Tenea G.N."/>
            <person name="Cifuentes V."/>
            <person name="Reyes P."/>
            <person name="Cevallos-Vallejos M."/>
        </authorList>
    </citation>
    <scope>NUCLEOTIDE SEQUENCE [LARGE SCALE GENOMIC DNA]</scope>
</reference>
<feature type="region of interest" description="Disordered" evidence="2">
    <location>
        <begin position="101"/>
        <end position="133"/>
    </location>
</feature>
<gene>
    <name evidence="4" type="primary">LOC113720128</name>
</gene>
<feature type="coiled-coil region" evidence="1">
    <location>
        <begin position="388"/>
        <end position="457"/>
    </location>
</feature>
<feature type="coiled-coil region" evidence="1">
    <location>
        <begin position="158"/>
        <end position="223"/>
    </location>
</feature>
<feature type="compositionally biased region" description="Acidic residues" evidence="2">
    <location>
        <begin position="113"/>
        <end position="130"/>
    </location>
</feature>
<accession>A0A6P6VG54</accession>
<reference evidence="4" key="2">
    <citation type="submission" date="2025-08" db="UniProtKB">
        <authorList>
            <consortium name="RefSeq"/>
        </authorList>
    </citation>
    <scope>IDENTIFICATION</scope>
    <source>
        <tissue evidence="4">Leaves</tissue>
    </source>
</reference>
<sequence length="583" mass="66858">MSTNAATVERKPKWHPIPPPPPSPKILNLPRRNRHRKQHKKPTKKPYCSSHVSLLDLHQKNYYSETGKGKLERLFGQEREFSRSGCSNSVPIIVLNSSAASSSLSGGRRDRVVEEEEEEEEDEEEQEEVGGEGMCGEFMEEKWKFQAEILRAECNFLRMEREVALKKLERNRAQMERTLRSAVQTLISGKKKIFEGKNVNAVLEEEIEELAEKLEELQKSSGLEDLEVRNCNNFDKQACLLQRRLEKIGGLSDNKYVEELQELAEPSLSISNEVGNGSCVLDSRSNKSIDVEMLRRKMDGLSKEMLQKIEKDFCSILSTTENSSVASSASISKRIEYPESIFSSRQLYQESVSHEDAKCTGRCKAVVRRIVEQVRAETEQWSQMQGMLMQVRKEMEELQNSRKFWEDQALNSDREVQCLQSSVQEWKEKALTLETKAKATETELADLKMELEKLKTAQGIEQCRVVINDHITPLASISEQLRKENHARGHILKKNHLNVHKACREENAREMLIAKQNGEIMASNESLPLPLGKQLEKEKRMLRRLKEKCRTTTDGRRKLHTYNSGLATLKRSPFDDIGNLSEL</sequence>
<dbReference type="RefSeq" id="XP_027100917.2">
    <property type="nucleotide sequence ID" value="XM_027245116.2"/>
</dbReference>
<proteinExistence type="predicted"/>
<dbReference type="PANTHER" id="PTHR35468">
    <property type="entry name" value="MYOSIN-LIKE PROTEIN"/>
    <property type="match status" value="1"/>
</dbReference>
<keyword evidence="1" id="KW-0175">Coiled coil</keyword>
<name>A0A6P6VG54_COFAR</name>
<dbReference type="GeneID" id="113720128"/>
<dbReference type="Proteomes" id="UP001652660">
    <property type="component" value="Chromosome 1c"/>
</dbReference>
<organism evidence="3 4">
    <name type="scientific">Coffea arabica</name>
    <name type="common">Arabian coffee</name>
    <dbReference type="NCBI Taxonomy" id="13443"/>
    <lineage>
        <taxon>Eukaryota</taxon>
        <taxon>Viridiplantae</taxon>
        <taxon>Streptophyta</taxon>
        <taxon>Embryophyta</taxon>
        <taxon>Tracheophyta</taxon>
        <taxon>Spermatophyta</taxon>
        <taxon>Magnoliopsida</taxon>
        <taxon>eudicotyledons</taxon>
        <taxon>Gunneridae</taxon>
        <taxon>Pentapetalae</taxon>
        <taxon>asterids</taxon>
        <taxon>lamiids</taxon>
        <taxon>Gentianales</taxon>
        <taxon>Rubiaceae</taxon>
        <taxon>Ixoroideae</taxon>
        <taxon>Gardenieae complex</taxon>
        <taxon>Bertiereae - Coffeeae clade</taxon>
        <taxon>Coffeeae</taxon>
        <taxon>Coffea</taxon>
    </lineage>
</organism>
<evidence type="ECO:0000256" key="2">
    <source>
        <dbReference type="SAM" id="MobiDB-lite"/>
    </source>
</evidence>
<evidence type="ECO:0000256" key="1">
    <source>
        <dbReference type="SAM" id="Coils"/>
    </source>
</evidence>
<dbReference type="AlphaFoldDB" id="A0A6P6VG54"/>